<keyword evidence="14" id="KW-0378">Hydrolase</keyword>
<dbReference type="AlphaFoldDB" id="A0A975BMX0"/>
<dbReference type="Proteomes" id="UP000663722">
    <property type="component" value="Chromosome"/>
</dbReference>
<dbReference type="SUPFAM" id="SSF53955">
    <property type="entry name" value="Lysozyme-like"/>
    <property type="match status" value="1"/>
</dbReference>
<evidence type="ECO:0000256" key="1">
    <source>
        <dbReference type="ARBA" id="ARBA00004249"/>
    </source>
</evidence>
<feature type="transmembrane region" description="Helical" evidence="27">
    <location>
        <begin position="26"/>
        <end position="52"/>
    </location>
</feature>
<keyword evidence="16" id="KW-0735">Signal-anchor</keyword>
<comment type="subcellular location">
    <subcellularLocation>
        <location evidence="1">Cell inner membrane</location>
        <topology evidence="1">Single-pass type II membrane protein</topology>
    </subcellularLocation>
</comment>
<dbReference type="SUPFAM" id="SSF56601">
    <property type="entry name" value="beta-lactamase/transpeptidase-like"/>
    <property type="match status" value="1"/>
</dbReference>
<keyword evidence="22" id="KW-0961">Cell wall biogenesis/degradation</keyword>
<dbReference type="Pfam" id="PF00912">
    <property type="entry name" value="Transgly"/>
    <property type="match status" value="1"/>
</dbReference>
<evidence type="ECO:0000256" key="25">
    <source>
        <dbReference type="ARBA" id="ARBA00049902"/>
    </source>
</evidence>
<comment type="similarity">
    <text evidence="3">In the C-terminal section; belongs to the transpeptidase family.</text>
</comment>
<keyword evidence="11" id="KW-0328">Glycosyltransferase</keyword>
<comment type="catalytic activity">
    <reaction evidence="25">
        <text>[GlcNAc-(1-&gt;4)-Mur2Ac(oyl-L-Ala-gamma-D-Glu-L-Lys-D-Ala-D-Ala)](n)-di-trans,octa-cis-undecaprenyl diphosphate + beta-D-GlcNAc-(1-&gt;4)-Mur2Ac(oyl-L-Ala-gamma-D-Glu-L-Lys-D-Ala-D-Ala)-di-trans,octa-cis-undecaprenyl diphosphate = [GlcNAc-(1-&gt;4)-Mur2Ac(oyl-L-Ala-gamma-D-Glu-L-Lys-D-Ala-D-Ala)](n+1)-di-trans,octa-cis-undecaprenyl diphosphate + di-trans,octa-cis-undecaprenyl diphosphate + H(+)</text>
        <dbReference type="Rhea" id="RHEA:23708"/>
        <dbReference type="Rhea" id="RHEA-COMP:9602"/>
        <dbReference type="Rhea" id="RHEA-COMP:9603"/>
        <dbReference type="ChEBI" id="CHEBI:15378"/>
        <dbReference type="ChEBI" id="CHEBI:58405"/>
        <dbReference type="ChEBI" id="CHEBI:60033"/>
        <dbReference type="ChEBI" id="CHEBI:78435"/>
        <dbReference type="EC" id="2.4.99.28"/>
    </reaction>
</comment>
<dbReference type="NCBIfam" id="TIGR02074">
    <property type="entry name" value="PBP_1a_fam"/>
    <property type="match status" value="1"/>
</dbReference>
<evidence type="ECO:0000256" key="14">
    <source>
        <dbReference type="ARBA" id="ARBA00022801"/>
    </source>
</evidence>
<dbReference type="InterPro" id="IPR023346">
    <property type="entry name" value="Lysozyme-like_dom_sf"/>
</dbReference>
<comment type="pathway">
    <text evidence="2">Cell wall biogenesis; peptidoglycan biosynthesis.</text>
</comment>
<dbReference type="PANTHER" id="PTHR32282">
    <property type="entry name" value="BINDING PROTEIN TRANSPEPTIDASE, PUTATIVE-RELATED"/>
    <property type="match status" value="1"/>
</dbReference>
<evidence type="ECO:0000256" key="16">
    <source>
        <dbReference type="ARBA" id="ARBA00022968"/>
    </source>
</evidence>
<evidence type="ECO:0000256" key="2">
    <source>
        <dbReference type="ARBA" id="ARBA00004752"/>
    </source>
</evidence>
<dbReference type="Pfam" id="PF00905">
    <property type="entry name" value="Transpeptidase"/>
    <property type="match status" value="1"/>
</dbReference>
<evidence type="ECO:0000256" key="27">
    <source>
        <dbReference type="SAM" id="Phobius"/>
    </source>
</evidence>
<evidence type="ECO:0000256" key="18">
    <source>
        <dbReference type="ARBA" id="ARBA00022989"/>
    </source>
</evidence>
<protein>
    <recommendedName>
        <fullName evidence="6">Penicillin-binding protein 1A</fullName>
        <ecNumber evidence="24">2.4.99.28</ecNumber>
        <ecNumber evidence="5">3.4.16.4</ecNumber>
    </recommendedName>
</protein>
<evidence type="ECO:0000256" key="17">
    <source>
        <dbReference type="ARBA" id="ARBA00022984"/>
    </source>
</evidence>
<gene>
    <name evidence="29" type="primary">pbpA1</name>
    <name evidence="29" type="ORF">dnm_047010</name>
</gene>
<evidence type="ECO:0000256" key="11">
    <source>
        <dbReference type="ARBA" id="ARBA00022676"/>
    </source>
</evidence>
<comment type="pathway">
    <text evidence="26">Glycan biosynthesis.</text>
</comment>
<evidence type="ECO:0000256" key="4">
    <source>
        <dbReference type="ARBA" id="ARBA00007739"/>
    </source>
</evidence>
<evidence type="ECO:0000256" key="20">
    <source>
        <dbReference type="ARBA" id="ARBA00023251"/>
    </source>
</evidence>
<dbReference type="GO" id="GO:0009002">
    <property type="term" value="F:serine-type D-Ala-D-Ala carboxypeptidase activity"/>
    <property type="evidence" value="ECO:0007669"/>
    <property type="project" value="UniProtKB-EC"/>
</dbReference>
<dbReference type="EMBL" id="CP061800">
    <property type="protein sequence ID" value="QTA88654.1"/>
    <property type="molecule type" value="Genomic_DNA"/>
</dbReference>
<dbReference type="GO" id="GO:0006508">
    <property type="term" value="P:proteolysis"/>
    <property type="evidence" value="ECO:0007669"/>
    <property type="project" value="UniProtKB-KW"/>
</dbReference>
<dbReference type="GO" id="GO:0046677">
    <property type="term" value="P:response to antibiotic"/>
    <property type="evidence" value="ECO:0007669"/>
    <property type="project" value="UniProtKB-KW"/>
</dbReference>
<keyword evidence="15" id="KW-0133">Cell shape</keyword>
<dbReference type="GO" id="GO:0009252">
    <property type="term" value="P:peptidoglycan biosynthetic process"/>
    <property type="evidence" value="ECO:0007669"/>
    <property type="project" value="UniProtKB-KW"/>
</dbReference>
<keyword evidence="18 27" id="KW-1133">Transmembrane helix</keyword>
<evidence type="ECO:0000256" key="6">
    <source>
        <dbReference type="ARBA" id="ARBA00018638"/>
    </source>
</evidence>
<keyword evidence="10" id="KW-0645">Protease</keyword>
<dbReference type="InterPro" id="IPR036950">
    <property type="entry name" value="PBP_transglycosylase"/>
</dbReference>
<dbReference type="EC" id="3.4.16.4" evidence="5"/>
<dbReference type="GO" id="GO:0008955">
    <property type="term" value="F:peptidoglycan glycosyltransferase activity"/>
    <property type="evidence" value="ECO:0007669"/>
    <property type="project" value="UniProtKB-EC"/>
</dbReference>
<evidence type="ECO:0000256" key="5">
    <source>
        <dbReference type="ARBA" id="ARBA00012448"/>
    </source>
</evidence>
<dbReference type="GO" id="GO:0071555">
    <property type="term" value="P:cell wall organization"/>
    <property type="evidence" value="ECO:0007669"/>
    <property type="project" value="UniProtKB-KW"/>
</dbReference>
<keyword evidence="12" id="KW-0808">Transferase</keyword>
<dbReference type="InterPro" id="IPR012338">
    <property type="entry name" value="Beta-lactam/transpept-like"/>
</dbReference>
<evidence type="ECO:0000256" key="15">
    <source>
        <dbReference type="ARBA" id="ARBA00022960"/>
    </source>
</evidence>
<evidence type="ECO:0000256" key="7">
    <source>
        <dbReference type="ARBA" id="ARBA00022475"/>
    </source>
</evidence>
<dbReference type="InterPro" id="IPR012340">
    <property type="entry name" value="NA-bd_OB-fold"/>
</dbReference>
<keyword evidence="17" id="KW-0573">Peptidoglycan synthesis</keyword>
<evidence type="ECO:0000256" key="13">
    <source>
        <dbReference type="ARBA" id="ARBA00022692"/>
    </source>
</evidence>
<keyword evidence="9" id="KW-0121">Carboxypeptidase</keyword>
<dbReference type="Pfam" id="PF17092">
    <property type="entry name" value="PCB_OB"/>
    <property type="match status" value="1"/>
</dbReference>
<name>A0A975BMX0_9BACT</name>
<evidence type="ECO:0000313" key="30">
    <source>
        <dbReference type="Proteomes" id="UP000663722"/>
    </source>
</evidence>
<evidence type="ECO:0000256" key="23">
    <source>
        <dbReference type="ARBA" id="ARBA00034000"/>
    </source>
</evidence>
<evidence type="ECO:0000259" key="28">
    <source>
        <dbReference type="PROSITE" id="PS50126"/>
    </source>
</evidence>
<dbReference type="KEGG" id="dmm:dnm_047010"/>
<dbReference type="EC" id="2.4.99.28" evidence="24"/>
<accession>A0A975BMX0</accession>
<organism evidence="29 30">
    <name type="scientific">Desulfonema magnum</name>
    <dbReference type="NCBI Taxonomy" id="45655"/>
    <lineage>
        <taxon>Bacteria</taxon>
        <taxon>Pseudomonadati</taxon>
        <taxon>Thermodesulfobacteriota</taxon>
        <taxon>Desulfobacteria</taxon>
        <taxon>Desulfobacterales</taxon>
        <taxon>Desulfococcaceae</taxon>
        <taxon>Desulfonema</taxon>
    </lineage>
</organism>
<comment type="catalytic activity">
    <reaction evidence="23">
        <text>Preferential cleavage: (Ac)2-L-Lys-D-Ala-|-D-Ala. Also transpeptidation of peptidyl-alanyl moieties that are N-acyl substituents of D-alanine.</text>
        <dbReference type="EC" id="3.4.16.4"/>
    </reaction>
</comment>
<evidence type="ECO:0000256" key="3">
    <source>
        <dbReference type="ARBA" id="ARBA00007090"/>
    </source>
</evidence>
<evidence type="ECO:0000256" key="9">
    <source>
        <dbReference type="ARBA" id="ARBA00022645"/>
    </source>
</evidence>
<sequence>MLKDRHVFQVSKRNEKKKKKGYVSKIARWFIWTAFFMMICGIATTVAIYFIYSHINEDLPRISCLKNYRPPGITTVYSDDNRKIAEFYEERRIVLSPSQMPKMLINAFVAAEDSRFFEHKGVDITSIIRAFLKNVEAGTVVQGGSTITQQVIKYFLLTSEKKYERKLKEAILAYRIEKAFSKEEILFLYLNQIYLGHGAYGVGAAAENYFGKSAKDLNLAECAMLAGLPKAPGKNSPFKNPKKAKERQLYVLNRMVTEGYITDKQAKEAGSLTLDIKPRRNLYIEQVPFYTEHVRRYIEKKYGREALYRDGLKVYTAVNIEMQKAAREEIDKGLRVIDKRHGYRGPVKHLKLEEIEEFSKKLQEKLNKDTFPGLYKGKIVKGVVIGVSKKDRIIAVRMGNDRGTIRAADMRWAKISKIKSGDVIWVKIKGKNKEESLWNLALEQTPKVQGALACVEAGTGLIKAMMGGRDFRESQFNRAVQSRRQPGSAFKPIVYAAAIDKGYTPATEILDNAIVYKPSRHSKTWKPQNYGRKFYGPILLRKALAKSRNLATIQILRDIGVDYTIGYARKLGIMSDLYGDLSLALGASGVSLLELVKVYSVFANLGELIEPVFITKIIDRDGNVIEQMNIEKKQVIERSTAYVMTSLLESVIKEGTATRVRALNRPAAGKTGTTNNHRDAWFMGYTPEYITGIWVGFDEERSLGKKENGGRTASPIWLSFMKRVLADKPVRVFKVPRGVVFSKIDAENGLLAIPETKKTIFECFKEGTVPTEYSKRSDSITSSEQFFKSDL</sequence>
<dbReference type="InterPro" id="IPR001264">
    <property type="entry name" value="Glyco_trans_51"/>
</dbReference>
<evidence type="ECO:0000256" key="26">
    <source>
        <dbReference type="ARBA" id="ARBA00060592"/>
    </source>
</evidence>
<dbReference type="InterPro" id="IPR001460">
    <property type="entry name" value="PCN-bd_Tpept"/>
</dbReference>
<evidence type="ECO:0000256" key="19">
    <source>
        <dbReference type="ARBA" id="ARBA00023136"/>
    </source>
</evidence>
<dbReference type="InterPro" id="IPR031376">
    <property type="entry name" value="PCB_OB"/>
</dbReference>
<keyword evidence="21" id="KW-0511">Multifunctional enzyme</keyword>
<evidence type="ECO:0000313" key="29">
    <source>
        <dbReference type="EMBL" id="QTA88654.1"/>
    </source>
</evidence>
<evidence type="ECO:0000256" key="22">
    <source>
        <dbReference type="ARBA" id="ARBA00023316"/>
    </source>
</evidence>
<keyword evidence="8" id="KW-0997">Cell inner membrane</keyword>
<evidence type="ECO:0000256" key="12">
    <source>
        <dbReference type="ARBA" id="ARBA00022679"/>
    </source>
</evidence>
<feature type="domain" description="S1 motif" evidence="28">
    <location>
        <begin position="377"/>
        <end position="443"/>
    </location>
</feature>
<keyword evidence="13 27" id="KW-0812">Transmembrane</keyword>
<dbReference type="GO" id="GO:0008658">
    <property type="term" value="F:penicillin binding"/>
    <property type="evidence" value="ECO:0007669"/>
    <property type="project" value="InterPro"/>
</dbReference>
<evidence type="ECO:0000256" key="24">
    <source>
        <dbReference type="ARBA" id="ARBA00044770"/>
    </source>
</evidence>
<dbReference type="InterPro" id="IPR003029">
    <property type="entry name" value="S1_domain"/>
</dbReference>
<keyword evidence="7" id="KW-1003">Cell membrane</keyword>
<dbReference type="InterPro" id="IPR050396">
    <property type="entry name" value="Glycosyltr_51/Transpeptidase"/>
</dbReference>
<keyword evidence="30" id="KW-1185">Reference proteome</keyword>
<evidence type="ECO:0000256" key="21">
    <source>
        <dbReference type="ARBA" id="ARBA00023268"/>
    </source>
</evidence>
<dbReference type="Gene3D" id="1.10.3810.10">
    <property type="entry name" value="Biosynthetic peptidoglycan transglycosylase-like"/>
    <property type="match status" value="1"/>
</dbReference>
<dbReference type="FunFam" id="1.10.3810.10:FF:000003">
    <property type="entry name" value="Penicillin-binding protein 1a"/>
    <property type="match status" value="1"/>
</dbReference>
<dbReference type="RefSeq" id="WP_207683322.1">
    <property type="nucleotide sequence ID" value="NZ_CP061800.1"/>
</dbReference>
<reference evidence="29" key="1">
    <citation type="journal article" date="2021" name="Microb. Physiol.">
        <title>Proteogenomic Insights into the Physiology of Marine, Sulfate-Reducing, Filamentous Desulfonema limicola and Desulfonema magnum.</title>
        <authorList>
            <person name="Schnaars V."/>
            <person name="Wohlbrand L."/>
            <person name="Scheve S."/>
            <person name="Hinrichs C."/>
            <person name="Reinhardt R."/>
            <person name="Rabus R."/>
        </authorList>
    </citation>
    <scope>NUCLEOTIDE SEQUENCE</scope>
    <source>
        <strain evidence="29">4be13</strain>
    </source>
</reference>
<evidence type="ECO:0000256" key="8">
    <source>
        <dbReference type="ARBA" id="ARBA00022519"/>
    </source>
</evidence>
<dbReference type="SUPFAM" id="SSF50249">
    <property type="entry name" value="Nucleic acid-binding proteins"/>
    <property type="match status" value="1"/>
</dbReference>
<keyword evidence="20" id="KW-0046">Antibiotic resistance</keyword>
<comment type="similarity">
    <text evidence="4">In the N-terminal section; belongs to the glycosyltransferase 51 family.</text>
</comment>
<dbReference type="Gene3D" id="3.40.710.10">
    <property type="entry name" value="DD-peptidase/beta-lactamase superfamily"/>
    <property type="match status" value="2"/>
</dbReference>
<keyword evidence="19 27" id="KW-0472">Membrane</keyword>
<dbReference type="PROSITE" id="PS50126">
    <property type="entry name" value="S1"/>
    <property type="match status" value="1"/>
</dbReference>
<evidence type="ECO:0000256" key="10">
    <source>
        <dbReference type="ARBA" id="ARBA00022670"/>
    </source>
</evidence>
<proteinExistence type="inferred from homology"/>
<dbReference type="PANTHER" id="PTHR32282:SF27">
    <property type="entry name" value="PENICILLIN-BINDING PROTEIN 1A"/>
    <property type="match status" value="1"/>
</dbReference>
<dbReference type="GO" id="GO:0030288">
    <property type="term" value="C:outer membrane-bounded periplasmic space"/>
    <property type="evidence" value="ECO:0007669"/>
    <property type="project" value="TreeGrafter"/>
</dbReference>
<dbReference type="GO" id="GO:0008360">
    <property type="term" value="P:regulation of cell shape"/>
    <property type="evidence" value="ECO:0007669"/>
    <property type="project" value="UniProtKB-KW"/>
</dbReference>
<dbReference type="GO" id="GO:0003676">
    <property type="term" value="F:nucleic acid binding"/>
    <property type="evidence" value="ECO:0007669"/>
    <property type="project" value="InterPro"/>
</dbReference>
<dbReference type="GO" id="GO:0005886">
    <property type="term" value="C:plasma membrane"/>
    <property type="evidence" value="ECO:0007669"/>
    <property type="project" value="UniProtKB-SubCell"/>
</dbReference>